<dbReference type="AlphaFoldDB" id="A0A059D5I1"/>
<proteinExistence type="predicted"/>
<protein>
    <submittedName>
        <fullName evidence="1">Uncharacterized protein</fullName>
    </submittedName>
</protein>
<name>A0A059D5I1_EUCGR</name>
<accession>A0A059D5I1</accession>
<reference evidence="1" key="1">
    <citation type="submission" date="2013-07" db="EMBL/GenBank/DDBJ databases">
        <title>The genome of Eucalyptus grandis.</title>
        <authorList>
            <person name="Schmutz J."/>
            <person name="Hayes R."/>
            <person name="Myburg A."/>
            <person name="Tuskan G."/>
            <person name="Grattapaglia D."/>
            <person name="Rokhsar D.S."/>
        </authorList>
    </citation>
    <scope>NUCLEOTIDE SEQUENCE</scope>
    <source>
        <tissue evidence="1">Leaf extractions</tissue>
    </source>
</reference>
<sequence length="103" mass="11881">MEELMRSLPEYISMIIFKHTLKLPISIYTKNVLLLQGYTLFPSFHYTFRLHLLSCLGHITHELNNCMRRSSADTCKPHPSDGIFLKHHSRGGKAHNLLSCNSK</sequence>
<dbReference type="EMBL" id="KK198754">
    <property type="protein sequence ID" value="KCW85691.1"/>
    <property type="molecule type" value="Genomic_DNA"/>
</dbReference>
<dbReference type="InParanoid" id="A0A059D5I1"/>
<organism evidence="1">
    <name type="scientific">Eucalyptus grandis</name>
    <name type="common">Flooded gum</name>
    <dbReference type="NCBI Taxonomy" id="71139"/>
    <lineage>
        <taxon>Eukaryota</taxon>
        <taxon>Viridiplantae</taxon>
        <taxon>Streptophyta</taxon>
        <taxon>Embryophyta</taxon>
        <taxon>Tracheophyta</taxon>
        <taxon>Spermatophyta</taxon>
        <taxon>Magnoliopsida</taxon>
        <taxon>eudicotyledons</taxon>
        <taxon>Gunneridae</taxon>
        <taxon>Pentapetalae</taxon>
        <taxon>rosids</taxon>
        <taxon>malvids</taxon>
        <taxon>Myrtales</taxon>
        <taxon>Myrtaceae</taxon>
        <taxon>Myrtoideae</taxon>
        <taxon>Eucalypteae</taxon>
        <taxon>Eucalyptus</taxon>
    </lineage>
</organism>
<evidence type="ECO:0000313" key="1">
    <source>
        <dbReference type="EMBL" id="KCW85691.1"/>
    </source>
</evidence>
<gene>
    <name evidence="1" type="ORF">EUGRSUZ_B02469</name>
</gene>
<dbReference type="Gramene" id="KCW85691">
    <property type="protein sequence ID" value="KCW85691"/>
    <property type="gene ID" value="EUGRSUZ_B02469"/>
</dbReference>